<feature type="binding site" evidence="10">
    <location>
        <position position="336"/>
    </location>
    <ligand>
        <name>[2Fe-2S] cluster</name>
        <dbReference type="ChEBI" id="CHEBI:190135"/>
    </ligand>
</feature>
<evidence type="ECO:0000313" key="14">
    <source>
        <dbReference type="Proteomes" id="UP001188597"/>
    </source>
</evidence>
<evidence type="ECO:0000256" key="1">
    <source>
        <dbReference type="ARBA" id="ARBA00001966"/>
    </source>
</evidence>
<evidence type="ECO:0000256" key="4">
    <source>
        <dbReference type="ARBA" id="ARBA00022490"/>
    </source>
</evidence>
<feature type="domain" description="Anamorsin C-terminal" evidence="11">
    <location>
        <begin position="354"/>
        <end position="384"/>
    </location>
</feature>
<evidence type="ECO:0000256" key="9">
    <source>
        <dbReference type="ARBA" id="ARBA00023128"/>
    </source>
</evidence>
<dbReference type="Gene3D" id="3.40.50.150">
    <property type="entry name" value="Vaccinia Virus protein VP39"/>
    <property type="match status" value="1"/>
</dbReference>
<dbReference type="SUPFAM" id="SSF53335">
    <property type="entry name" value="S-adenosyl-L-methionine-dependent methyltransferases"/>
    <property type="match status" value="1"/>
</dbReference>
<dbReference type="InterPro" id="IPR049011">
    <property type="entry name" value="Anamorsin_N_metazoan"/>
</dbReference>
<keyword evidence="7 10" id="KW-0408">Iron</keyword>
<comment type="function">
    <text evidence="10">Component of the cytosolic iron-sulfur (Fe-S) protein assembly (CIA) machinery. Required for the maturation of extramitochondrial Fe-S proteins. Part of an electron transfer chain functioning in an early step of cytosolic Fe-S biogenesis, facilitating the de novo assembly of a [4Fe-4S] cluster on the cytosolic Fe-S scaffold complex. Electrons are transferred from NADPH via a FAD- and FMN-containing diflavin oxidoreductase. Together with the diflavin oxidoreductase, also required for the assembly of the diferric tyrosyl radical cofactor of ribonucleotide reductase (RNR), probably by providing electrons for reduction during radical cofactor maturation in the catalytic small subunit.</text>
</comment>
<evidence type="ECO:0000256" key="5">
    <source>
        <dbReference type="ARBA" id="ARBA00022714"/>
    </source>
</evidence>
<dbReference type="EMBL" id="JAVXUP010000647">
    <property type="protein sequence ID" value="KAK3023571.1"/>
    <property type="molecule type" value="Genomic_DNA"/>
</dbReference>
<feature type="region of interest" description="Fe-S binding site B" evidence="10">
    <location>
        <begin position="361"/>
        <end position="375"/>
    </location>
</feature>
<evidence type="ECO:0000256" key="8">
    <source>
        <dbReference type="ARBA" id="ARBA00023014"/>
    </source>
</evidence>
<feature type="domain" description="Anamorsin N-terminal" evidence="12">
    <location>
        <begin position="173"/>
        <end position="278"/>
    </location>
</feature>
<sequence>MVQIEWVHGEKDTSVKQEKVSILAITDHVVVPLSAAVLNAIKVVKKEGAEQADPVIITQASSLSMGNKAIKYPGKLDTVLSVSLPRDKDSLPQLANLFSTFATNGFQTGLDCSFSSKKAKIWSRKQNHPDTTCVRMLVCIVTTSDRKLRIMACLQGLWLCSKALILYSSLPVEPSSTDIVLSFSRSPDFPGDQLFKEYSRVLKPGGEIVLQQTLQSATGELTTSSIERKLLVAGFVDIHEVKIATTVSSEVVQSFGLNLILLIEQIKAKIPSWKIGSSFSIKKAPKVLPTLQFDDDSDLIDEDSLLSEEDFKKPKLPPVGDCEVGSTRKACKNCTCGRAEAEEKVPKLGSTVDLNNFKSACNSCGLGDAFRCSTCPFKGLPPFEGRPPFKVGEKVTLRGDFLADDL</sequence>
<comment type="subcellular location">
    <subcellularLocation>
        <location evidence="10">Cytoplasm</location>
    </subcellularLocation>
    <subcellularLocation>
        <location evidence="10">Mitochondrion intermembrane space</location>
    </subcellularLocation>
</comment>
<evidence type="ECO:0000256" key="2">
    <source>
        <dbReference type="ARBA" id="ARBA00008169"/>
    </source>
</evidence>
<comment type="caution">
    <text evidence="13">The sequence shown here is derived from an EMBL/GenBank/DDBJ whole genome shotgun (WGS) entry which is preliminary data.</text>
</comment>
<protein>
    <recommendedName>
        <fullName evidence="10">Anamorsin homolog</fullName>
    </recommendedName>
    <alternativeName>
        <fullName evidence="10">Fe-S cluster assembly protein DRE2 homolog</fullName>
    </alternativeName>
</protein>
<dbReference type="GO" id="GO:0051537">
    <property type="term" value="F:2 iron, 2 sulfur cluster binding"/>
    <property type="evidence" value="ECO:0007669"/>
    <property type="project" value="UniProtKB-UniRule"/>
</dbReference>
<dbReference type="GO" id="GO:0009055">
    <property type="term" value="F:electron transfer activity"/>
    <property type="evidence" value="ECO:0007669"/>
    <property type="project" value="UniProtKB-UniRule"/>
</dbReference>
<comment type="cofactor">
    <cofactor evidence="1 10">
        <name>[4Fe-4S] cluster</name>
        <dbReference type="ChEBI" id="CHEBI:49883"/>
    </cofactor>
</comment>
<evidence type="ECO:0000313" key="13">
    <source>
        <dbReference type="EMBL" id="KAK3023571.1"/>
    </source>
</evidence>
<dbReference type="GO" id="GO:0046872">
    <property type="term" value="F:metal ion binding"/>
    <property type="evidence" value="ECO:0007669"/>
    <property type="project" value="UniProtKB-KW"/>
</dbReference>
<dbReference type="Pfam" id="PF05093">
    <property type="entry name" value="CIAPIN1"/>
    <property type="match status" value="1"/>
</dbReference>
<dbReference type="PANTHER" id="PTHR13273">
    <property type="entry name" value="ANAMORSIN"/>
    <property type="match status" value="1"/>
</dbReference>
<evidence type="ECO:0000256" key="3">
    <source>
        <dbReference type="ARBA" id="ARBA00022485"/>
    </source>
</evidence>
<comment type="cofactor">
    <cofactor evidence="10">
        <name>[2Fe-2S] cluster</name>
        <dbReference type="ChEBI" id="CHEBI:190135"/>
    </cofactor>
</comment>
<organism evidence="13 14">
    <name type="scientific">Escallonia herrerae</name>
    <dbReference type="NCBI Taxonomy" id="1293975"/>
    <lineage>
        <taxon>Eukaryota</taxon>
        <taxon>Viridiplantae</taxon>
        <taxon>Streptophyta</taxon>
        <taxon>Embryophyta</taxon>
        <taxon>Tracheophyta</taxon>
        <taxon>Spermatophyta</taxon>
        <taxon>Magnoliopsida</taxon>
        <taxon>eudicotyledons</taxon>
        <taxon>Gunneridae</taxon>
        <taxon>Pentapetalae</taxon>
        <taxon>asterids</taxon>
        <taxon>campanulids</taxon>
        <taxon>Escalloniales</taxon>
        <taxon>Escalloniaceae</taxon>
        <taxon>Escallonia</taxon>
    </lineage>
</organism>
<keyword evidence="3 10" id="KW-0004">4Fe-4S</keyword>
<evidence type="ECO:0000259" key="12">
    <source>
        <dbReference type="Pfam" id="PF20922"/>
    </source>
</evidence>
<name>A0AA88W9L5_9ASTE</name>
<dbReference type="PANTHER" id="PTHR13273:SF14">
    <property type="entry name" value="ANAMORSIN"/>
    <property type="match status" value="1"/>
</dbReference>
<gene>
    <name evidence="13" type="ORF">RJ639_044956</name>
</gene>
<keyword evidence="4 10" id="KW-0963">Cytoplasm</keyword>
<feature type="short sequence motif" description="Cx2C motif 2" evidence="10">
    <location>
        <begin position="372"/>
        <end position="375"/>
    </location>
</feature>
<feature type="binding site" evidence="10">
    <location>
        <position position="361"/>
    </location>
    <ligand>
        <name>[4Fe-4S] cluster</name>
        <dbReference type="ChEBI" id="CHEBI:49883"/>
    </ligand>
</feature>
<feature type="binding site" evidence="10">
    <location>
        <position position="331"/>
    </location>
    <ligand>
        <name>[2Fe-2S] cluster</name>
        <dbReference type="ChEBI" id="CHEBI:190135"/>
    </ligand>
</feature>
<feature type="binding site" evidence="10">
    <location>
        <position position="334"/>
    </location>
    <ligand>
        <name>[2Fe-2S] cluster</name>
        <dbReference type="ChEBI" id="CHEBI:190135"/>
    </ligand>
</feature>
<comment type="domain">
    <text evidence="10">The N-terminal domain has structural similarity with S-adenosyl-L-methionine-dependent methyltransferases, but does not bind S-adenosyl-L-methionine. It is required for correct assembly of the 2 Fe-S clusters.</text>
</comment>
<evidence type="ECO:0000256" key="7">
    <source>
        <dbReference type="ARBA" id="ARBA00023004"/>
    </source>
</evidence>
<proteinExistence type="inferred from homology"/>
<dbReference type="InterPro" id="IPR007785">
    <property type="entry name" value="Anamorsin"/>
</dbReference>
<comment type="domain">
    <text evidence="10">The C-terminal domain binds 2 Fe-S clusters but is otherwise mostly in an intrinsically disordered conformation.</text>
</comment>
<comment type="domain">
    <text evidence="10">The twin Cx2C motifs are involved in the recognition by the mitochondrial MIA40-ERV1 disulfide relay system. The formation of 2 disulfide bonds in the Cx2C motifs through dithiol/disulfide exchange reactions effectively traps the protein in the mitochondrial intermembrane space.</text>
</comment>
<accession>A0AA88W9L5</accession>
<reference evidence="13" key="1">
    <citation type="submission" date="2022-12" db="EMBL/GenBank/DDBJ databases">
        <title>Draft genome assemblies for two species of Escallonia (Escalloniales).</title>
        <authorList>
            <person name="Chanderbali A."/>
            <person name="Dervinis C."/>
            <person name="Anghel I."/>
            <person name="Soltis D."/>
            <person name="Soltis P."/>
            <person name="Zapata F."/>
        </authorList>
    </citation>
    <scope>NUCLEOTIDE SEQUENCE</scope>
    <source>
        <strain evidence="13">UCBG64.0493</strain>
        <tissue evidence="13">Leaf</tissue>
    </source>
</reference>
<dbReference type="GO" id="GO:0005758">
    <property type="term" value="C:mitochondrial intermembrane space"/>
    <property type="evidence" value="ECO:0007669"/>
    <property type="project" value="UniProtKB-SubCell"/>
</dbReference>
<feature type="short sequence motif" description="Cx2C motif 1" evidence="10">
    <location>
        <begin position="361"/>
        <end position="364"/>
    </location>
</feature>
<keyword evidence="9 10" id="KW-0496">Mitochondrion</keyword>
<keyword evidence="6 10" id="KW-0479">Metal-binding</keyword>
<dbReference type="InterPro" id="IPR046408">
    <property type="entry name" value="CIAPIN1"/>
</dbReference>
<comment type="caution">
    <text evidence="10">Lacks conserved residue(s) required for the propagation of feature annotation.</text>
</comment>
<dbReference type="GO" id="GO:0051539">
    <property type="term" value="F:4 iron, 4 sulfur cluster binding"/>
    <property type="evidence" value="ECO:0007669"/>
    <property type="project" value="UniProtKB-KW"/>
</dbReference>
<feature type="binding site" evidence="10">
    <location>
        <position position="372"/>
    </location>
    <ligand>
        <name>[4Fe-4S] cluster</name>
        <dbReference type="ChEBI" id="CHEBI:49883"/>
    </ligand>
</feature>
<keyword evidence="5 10" id="KW-0001">2Fe-2S</keyword>
<feature type="binding site" evidence="10">
    <location>
        <position position="364"/>
    </location>
    <ligand>
        <name>[4Fe-4S] cluster</name>
        <dbReference type="ChEBI" id="CHEBI:49883"/>
    </ligand>
</feature>
<evidence type="ECO:0000256" key="10">
    <source>
        <dbReference type="HAMAP-Rule" id="MF_03115"/>
    </source>
</evidence>
<evidence type="ECO:0000259" key="11">
    <source>
        <dbReference type="Pfam" id="PF05093"/>
    </source>
</evidence>
<comment type="similarity">
    <text evidence="2 10">Belongs to the anamorsin family.</text>
</comment>
<keyword evidence="14" id="KW-1185">Reference proteome</keyword>
<dbReference type="Pfam" id="PF20922">
    <property type="entry name" value="Anamorsin_N"/>
    <property type="match status" value="1"/>
</dbReference>
<feature type="binding site" evidence="10">
    <location>
        <position position="322"/>
    </location>
    <ligand>
        <name>[2Fe-2S] cluster</name>
        <dbReference type="ChEBI" id="CHEBI:190135"/>
    </ligand>
</feature>
<feature type="binding site" evidence="10">
    <location>
        <position position="375"/>
    </location>
    <ligand>
        <name>[4Fe-4S] cluster</name>
        <dbReference type="ChEBI" id="CHEBI:49883"/>
    </ligand>
</feature>
<keyword evidence="8 10" id="KW-0411">Iron-sulfur</keyword>
<dbReference type="InterPro" id="IPR029063">
    <property type="entry name" value="SAM-dependent_MTases_sf"/>
</dbReference>
<comment type="subunit">
    <text evidence="10">Monomer.</text>
</comment>
<dbReference type="AlphaFoldDB" id="A0AA88W9L5"/>
<dbReference type="GO" id="GO:0016226">
    <property type="term" value="P:iron-sulfur cluster assembly"/>
    <property type="evidence" value="ECO:0007669"/>
    <property type="project" value="UniProtKB-UniRule"/>
</dbReference>
<dbReference type="Proteomes" id="UP001188597">
    <property type="component" value="Unassembled WGS sequence"/>
</dbReference>
<dbReference type="HAMAP" id="MF_03115">
    <property type="entry name" value="Anamorsin"/>
    <property type="match status" value="1"/>
</dbReference>
<evidence type="ECO:0000256" key="6">
    <source>
        <dbReference type="ARBA" id="ARBA00022723"/>
    </source>
</evidence>